<evidence type="ECO:0000259" key="9">
    <source>
        <dbReference type="Pfam" id="PF00288"/>
    </source>
</evidence>
<evidence type="ECO:0000313" key="11">
    <source>
        <dbReference type="EMBL" id="GHE72569.1"/>
    </source>
</evidence>
<dbReference type="InterPro" id="IPR036554">
    <property type="entry name" value="GHMP_kinase_C_sf"/>
</dbReference>
<dbReference type="InterPro" id="IPR006204">
    <property type="entry name" value="GHMP_kinase_N_dom"/>
</dbReference>
<dbReference type="SUPFAM" id="SSF55060">
    <property type="entry name" value="GHMP Kinase, C-terminal domain"/>
    <property type="match status" value="1"/>
</dbReference>
<dbReference type="NCBIfam" id="TIGR00191">
    <property type="entry name" value="thrB"/>
    <property type="match status" value="1"/>
</dbReference>
<dbReference type="PANTHER" id="PTHR20861:SF1">
    <property type="entry name" value="HOMOSERINE KINASE"/>
    <property type="match status" value="1"/>
</dbReference>
<dbReference type="Proteomes" id="UP000658258">
    <property type="component" value="Unassembled WGS sequence"/>
</dbReference>
<dbReference type="GO" id="GO:0016301">
    <property type="term" value="F:kinase activity"/>
    <property type="evidence" value="ECO:0007669"/>
    <property type="project" value="UniProtKB-KW"/>
</dbReference>
<evidence type="ECO:0000256" key="3">
    <source>
        <dbReference type="ARBA" id="ARBA00022697"/>
    </source>
</evidence>
<comment type="caution">
    <text evidence="7">Lacks conserved residue(s) required for the propagation of feature annotation.</text>
</comment>
<dbReference type="Gene3D" id="3.30.230.10">
    <property type="match status" value="1"/>
</dbReference>
<comment type="catalytic activity">
    <reaction evidence="7">
        <text>L-homoserine + ATP = O-phospho-L-homoserine + ADP + H(+)</text>
        <dbReference type="Rhea" id="RHEA:13985"/>
        <dbReference type="ChEBI" id="CHEBI:15378"/>
        <dbReference type="ChEBI" id="CHEBI:30616"/>
        <dbReference type="ChEBI" id="CHEBI:57476"/>
        <dbReference type="ChEBI" id="CHEBI:57590"/>
        <dbReference type="ChEBI" id="CHEBI:456216"/>
        <dbReference type="EC" id="2.7.1.39"/>
    </reaction>
</comment>
<dbReference type="InterPro" id="IPR020568">
    <property type="entry name" value="Ribosomal_Su5_D2-typ_SF"/>
</dbReference>
<evidence type="ECO:0000256" key="5">
    <source>
        <dbReference type="ARBA" id="ARBA00022777"/>
    </source>
</evidence>
<dbReference type="Pfam" id="PF00288">
    <property type="entry name" value="GHMP_kinases_N"/>
    <property type="match status" value="1"/>
</dbReference>
<keyword evidence="5 7" id="KW-0418">Kinase</keyword>
<evidence type="ECO:0000259" key="10">
    <source>
        <dbReference type="Pfam" id="PF08544"/>
    </source>
</evidence>
<reference evidence="12" key="1">
    <citation type="journal article" date="2019" name="Int. J. Syst. Evol. Microbiol.">
        <title>The Global Catalogue of Microorganisms (GCM) 10K type strain sequencing project: providing services to taxonomists for standard genome sequencing and annotation.</title>
        <authorList>
            <consortium name="The Broad Institute Genomics Platform"/>
            <consortium name="The Broad Institute Genome Sequencing Center for Infectious Disease"/>
            <person name="Wu L."/>
            <person name="Ma J."/>
        </authorList>
    </citation>
    <scope>NUCLEOTIDE SEQUENCE [LARGE SCALE GENOMIC DNA]</scope>
    <source>
        <strain evidence="12">CGMCC 1.15111</strain>
    </source>
</reference>
<comment type="caution">
    <text evidence="11">The sequence shown here is derived from an EMBL/GenBank/DDBJ whole genome shotgun (WGS) entry which is preliminary data.</text>
</comment>
<dbReference type="Gene3D" id="3.30.70.890">
    <property type="entry name" value="GHMP kinase, C-terminal domain"/>
    <property type="match status" value="1"/>
</dbReference>
<dbReference type="Pfam" id="PF08544">
    <property type="entry name" value="GHMP_kinases_C"/>
    <property type="match status" value="1"/>
</dbReference>
<feature type="domain" description="GHMP kinase C-terminal" evidence="10">
    <location>
        <begin position="216"/>
        <end position="274"/>
    </location>
</feature>
<keyword evidence="12" id="KW-1185">Reference proteome</keyword>
<dbReference type="NCBIfam" id="NF002288">
    <property type="entry name" value="PRK01212.1-4"/>
    <property type="match status" value="1"/>
</dbReference>
<keyword evidence="1 7" id="KW-0028">Amino-acid biosynthesis</keyword>
<evidence type="ECO:0000256" key="7">
    <source>
        <dbReference type="HAMAP-Rule" id="MF_00384"/>
    </source>
</evidence>
<evidence type="ECO:0000256" key="6">
    <source>
        <dbReference type="ARBA" id="ARBA00022840"/>
    </source>
</evidence>
<dbReference type="HAMAP" id="MF_00384">
    <property type="entry name" value="Homoser_kinase"/>
    <property type="match status" value="1"/>
</dbReference>
<keyword evidence="7" id="KW-0963">Cytoplasm</keyword>
<evidence type="ECO:0000256" key="1">
    <source>
        <dbReference type="ARBA" id="ARBA00022605"/>
    </source>
</evidence>
<comment type="pathway">
    <text evidence="7">Amino-acid biosynthesis; L-threonine biosynthesis; L-threonine from L-aspartate: step 4/5.</text>
</comment>
<dbReference type="SUPFAM" id="SSF54211">
    <property type="entry name" value="Ribosomal protein S5 domain 2-like"/>
    <property type="match status" value="1"/>
</dbReference>
<comment type="function">
    <text evidence="7">Catalyzes the ATP-dependent phosphorylation of L-homoserine to L-homoserine phosphate.</text>
</comment>
<dbReference type="InterPro" id="IPR013750">
    <property type="entry name" value="GHMP_kinase_C_dom"/>
</dbReference>
<protein>
    <recommendedName>
        <fullName evidence="7 8">Homoserine kinase</fullName>
        <shortName evidence="7">HK</shortName>
        <shortName evidence="7">HSK</shortName>
        <ecNumber evidence="7 8">2.7.1.39</ecNumber>
    </recommendedName>
</protein>
<dbReference type="RefSeq" id="WP_189631218.1">
    <property type="nucleotide sequence ID" value="NZ_BNAG01000004.1"/>
</dbReference>
<organism evidence="11 12">
    <name type="scientific">Roseivirga thermotolerans</name>
    <dbReference type="NCBI Taxonomy" id="1758176"/>
    <lineage>
        <taxon>Bacteria</taxon>
        <taxon>Pseudomonadati</taxon>
        <taxon>Bacteroidota</taxon>
        <taxon>Cytophagia</taxon>
        <taxon>Cytophagales</taxon>
        <taxon>Roseivirgaceae</taxon>
        <taxon>Roseivirga</taxon>
    </lineage>
</organism>
<keyword evidence="2 7" id="KW-0808">Transferase</keyword>
<keyword evidence="4 7" id="KW-0547">Nucleotide-binding</keyword>
<evidence type="ECO:0000256" key="2">
    <source>
        <dbReference type="ARBA" id="ARBA00022679"/>
    </source>
</evidence>
<comment type="similarity">
    <text evidence="7">Belongs to the GHMP kinase family. Homoserine kinase subfamily.</text>
</comment>
<dbReference type="InterPro" id="IPR014721">
    <property type="entry name" value="Ribsml_uS5_D2-typ_fold_subgr"/>
</dbReference>
<evidence type="ECO:0000256" key="4">
    <source>
        <dbReference type="ARBA" id="ARBA00022741"/>
    </source>
</evidence>
<accession>A0ABQ3IAH4</accession>
<keyword evidence="3 7" id="KW-0791">Threonine biosynthesis</keyword>
<evidence type="ECO:0000256" key="8">
    <source>
        <dbReference type="NCBIfam" id="TIGR00191"/>
    </source>
</evidence>
<dbReference type="PRINTS" id="PR00958">
    <property type="entry name" value="HOMSERKINASE"/>
</dbReference>
<dbReference type="PIRSF" id="PIRSF000676">
    <property type="entry name" value="Homoser_kin"/>
    <property type="match status" value="1"/>
</dbReference>
<dbReference type="EMBL" id="BNAG01000004">
    <property type="protein sequence ID" value="GHE72569.1"/>
    <property type="molecule type" value="Genomic_DNA"/>
</dbReference>
<comment type="subcellular location">
    <subcellularLocation>
        <location evidence="7">Cytoplasm</location>
    </subcellularLocation>
</comment>
<dbReference type="EC" id="2.7.1.39" evidence="7 8"/>
<gene>
    <name evidence="7" type="primary">thrB</name>
    <name evidence="11" type="ORF">GCM10011340_31200</name>
</gene>
<keyword evidence="6 7" id="KW-0067">ATP-binding</keyword>
<dbReference type="PANTHER" id="PTHR20861">
    <property type="entry name" value="HOMOSERINE/4-DIPHOSPHOCYTIDYL-2-C-METHYL-D-ERYTHRITOL KINASE"/>
    <property type="match status" value="1"/>
</dbReference>
<evidence type="ECO:0000313" key="12">
    <source>
        <dbReference type="Proteomes" id="UP000658258"/>
    </source>
</evidence>
<sequence>MNKDSVKIFAPASVSNVGPGFDILGFALEGIGDTITLSKRNGQAYLIDAVGADIPQDPEKNVATVALSSFCKEVGYHGGFLIRIEKSFTPGSGLGSSASSAVGAVFAANELLNTGMTKEELVPFALDGEMLASGHRHGDNVAPCMLGGFVAVKSCDPFDGFQISYPKALKVLILFPDVLVKTVEARGLLPREVPMAQAIEQAANMAGLINGLTTANYQMIRKYMKDQLAQPYRKKLIPGYDDVETVCLENEAIGFNISGSGPAMFAFFKADQNLEPLKKWVKDFYEAKGIACRFYESAINGRGVERIQ</sequence>
<feature type="domain" description="GHMP kinase N-terminal" evidence="9">
    <location>
        <begin position="62"/>
        <end position="148"/>
    </location>
</feature>
<name>A0ABQ3IAH4_9BACT</name>
<proteinExistence type="inferred from homology"/>
<dbReference type="InterPro" id="IPR000870">
    <property type="entry name" value="Homoserine_kinase"/>
</dbReference>